<dbReference type="Gene3D" id="2.60.120.10">
    <property type="entry name" value="Jelly Rolls"/>
    <property type="match status" value="1"/>
</dbReference>
<keyword evidence="3" id="KW-1185">Reference proteome</keyword>
<dbReference type="SUPFAM" id="SSF51182">
    <property type="entry name" value="RmlC-like cupins"/>
    <property type="match status" value="1"/>
</dbReference>
<evidence type="ECO:0000256" key="1">
    <source>
        <dbReference type="SAM" id="MobiDB-lite"/>
    </source>
</evidence>
<evidence type="ECO:0000313" key="2">
    <source>
        <dbReference type="EMBL" id="MBK1712226.1"/>
    </source>
</evidence>
<dbReference type="Proteomes" id="UP001041814">
    <property type="component" value="Unassembled WGS sequence"/>
</dbReference>
<sequence length="214" mass="23296">MLVVSLEPLRRFVQAASLAVNVGGHTAPPLQLLAWQLRTLLSSDDWLPEELAHPRRGSSTYLLYADPVDRFSVVSYVTEPGFRSPTHDTGVWSLFGQLRGEHLLRLHGRREDGRPVAAAQALRLRPGSVVQPPPDDLPLFQIDNPGAQDPGIGIHVYGGVLGGLQSPSFDEQGGEHTHVFSYANAWIPNLWGRRPAAARPEAPPGSWRALASGT</sequence>
<reference evidence="2" key="2">
    <citation type="journal article" date="2020" name="Microorganisms">
        <title>Osmotic Adaptation and Compatible Solute Biosynthesis of Phototrophic Bacteria as Revealed from Genome Analyses.</title>
        <authorList>
            <person name="Imhoff J.F."/>
            <person name="Rahn T."/>
            <person name="Kunzel S."/>
            <person name="Keller A."/>
            <person name="Neulinger S.C."/>
        </authorList>
    </citation>
    <scope>NUCLEOTIDE SEQUENCE</scope>
    <source>
        <strain evidence="2">IM 151</strain>
    </source>
</reference>
<evidence type="ECO:0000313" key="3">
    <source>
        <dbReference type="Proteomes" id="UP001041814"/>
    </source>
</evidence>
<comment type="caution">
    <text evidence="2">The sequence shown here is derived from an EMBL/GenBank/DDBJ whole genome shotgun (WGS) entry which is preliminary data.</text>
</comment>
<evidence type="ECO:0008006" key="4">
    <source>
        <dbReference type="Google" id="ProtNLM"/>
    </source>
</evidence>
<gene>
    <name evidence="2" type="ORF">CKO43_05475</name>
</gene>
<dbReference type="EMBL" id="NRRU01000014">
    <property type="protein sequence ID" value="MBK1712226.1"/>
    <property type="molecule type" value="Genomic_DNA"/>
</dbReference>
<accession>A0ABS1DR87</accession>
<dbReference type="InterPro" id="IPR014710">
    <property type="entry name" value="RmlC-like_jellyroll"/>
</dbReference>
<reference evidence="2" key="1">
    <citation type="submission" date="2017-08" db="EMBL/GenBank/DDBJ databases">
        <authorList>
            <person name="Imhoff J.F."/>
            <person name="Rahn T."/>
            <person name="Kuenzel S."/>
            <person name="Neulinger S.C."/>
        </authorList>
    </citation>
    <scope>NUCLEOTIDE SEQUENCE</scope>
    <source>
        <strain evidence="2">IM 151</strain>
    </source>
</reference>
<proteinExistence type="predicted"/>
<feature type="region of interest" description="Disordered" evidence="1">
    <location>
        <begin position="195"/>
        <end position="214"/>
    </location>
</feature>
<organism evidence="2 3">
    <name type="scientific">Rubrivivax gelatinosus</name>
    <name type="common">Rhodocyclus gelatinosus</name>
    <name type="synonym">Rhodopseudomonas gelatinosa</name>
    <dbReference type="NCBI Taxonomy" id="28068"/>
    <lineage>
        <taxon>Bacteria</taxon>
        <taxon>Pseudomonadati</taxon>
        <taxon>Pseudomonadota</taxon>
        <taxon>Betaproteobacteria</taxon>
        <taxon>Burkholderiales</taxon>
        <taxon>Sphaerotilaceae</taxon>
        <taxon>Rubrivivax</taxon>
    </lineage>
</organism>
<protein>
    <recommendedName>
        <fullName evidence="4">Metal-dependent enzyme (Double-stranded beta helix superfamily)</fullName>
    </recommendedName>
</protein>
<dbReference type="InterPro" id="IPR011051">
    <property type="entry name" value="RmlC_Cupin_sf"/>
</dbReference>
<name>A0ABS1DR87_RUBGE</name>